<dbReference type="InterPro" id="IPR003593">
    <property type="entry name" value="AAA+_ATPase"/>
</dbReference>
<keyword evidence="1" id="KW-0813">Transport</keyword>
<proteinExistence type="predicted"/>
<keyword evidence="3" id="KW-0547">Nucleotide-binding</keyword>
<dbReference type="GO" id="GO:0005886">
    <property type="term" value="C:plasma membrane"/>
    <property type="evidence" value="ECO:0007669"/>
    <property type="project" value="TreeGrafter"/>
</dbReference>
<dbReference type="InterPro" id="IPR003439">
    <property type="entry name" value="ABC_transporter-like_ATP-bd"/>
</dbReference>
<dbReference type="OrthoDB" id="9802264at2"/>
<dbReference type="Proteomes" id="UP000325161">
    <property type="component" value="Chromosome"/>
</dbReference>
<evidence type="ECO:0000256" key="1">
    <source>
        <dbReference type="ARBA" id="ARBA00022448"/>
    </source>
</evidence>
<organism evidence="7 8">
    <name type="scientific">Pigmentiphaga aceris</name>
    <dbReference type="NCBI Taxonomy" id="1940612"/>
    <lineage>
        <taxon>Bacteria</taxon>
        <taxon>Pseudomonadati</taxon>
        <taxon>Pseudomonadota</taxon>
        <taxon>Betaproteobacteria</taxon>
        <taxon>Burkholderiales</taxon>
        <taxon>Alcaligenaceae</taxon>
        <taxon>Pigmentiphaga</taxon>
    </lineage>
</organism>
<dbReference type="InterPro" id="IPR015854">
    <property type="entry name" value="ABC_transpr_LolD-like"/>
</dbReference>
<keyword evidence="8" id="KW-1185">Reference proteome</keyword>
<protein>
    <submittedName>
        <fullName evidence="7">ABC transporter ATP-binding protein</fullName>
    </submittedName>
</protein>
<dbReference type="GO" id="GO:0022857">
    <property type="term" value="F:transmembrane transporter activity"/>
    <property type="evidence" value="ECO:0007669"/>
    <property type="project" value="TreeGrafter"/>
</dbReference>
<dbReference type="Pfam" id="PF00005">
    <property type="entry name" value="ABC_tran"/>
    <property type="match status" value="1"/>
</dbReference>
<dbReference type="CDD" id="cd03255">
    <property type="entry name" value="ABC_MJ0796_LolCDE_FtsE"/>
    <property type="match status" value="1"/>
</dbReference>
<sequence>MSPVSQPAFGHARQGSRAEPVLAASVLAPFADQPPAASLEAVGISKSFVAGVVQVKVLQKLSVAILPAELTLVSGPSGCGKSTLLSLLSGLQAPDMGTVEALGQSLCDLNKRALERFRLQHTGFVFQGFNLFPALTAVEQVQLPLGYLGMSDRQALERAMSALDEVGMTHRAQLRPAQLSGGEKQRIAIARALAKEPQLLFADEPTSALDAENGQNVIDILHRIARRHGTTVVCVSHDPRLVRHADRVLSMEDGAIRSDWRPGMPGNPVAYPMTPMSPMPGNGALNVVGHSSVDAPPSTQYHSDKGRQA</sequence>
<dbReference type="PANTHER" id="PTHR24220:SF659">
    <property type="entry name" value="TRANSPORTER, PUTATIVE-RELATED"/>
    <property type="match status" value="1"/>
</dbReference>
<gene>
    <name evidence="7" type="ORF">FXN63_09010</name>
</gene>
<evidence type="ECO:0000256" key="2">
    <source>
        <dbReference type="ARBA" id="ARBA00022475"/>
    </source>
</evidence>
<dbReference type="SMART" id="SM00382">
    <property type="entry name" value="AAA"/>
    <property type="match status" value="1"/>
</dbReference>
<dbReference type="AlphaFoldDB" id="A0A5C0AW49"/>
<feature type="region of interest" description="Disordered" evidence="5">
    <location>
        <begin position="282"/>
        <end position="309"/>
    </location>
</feature>
<evidence type="ECO:0000313" key="8">
    <source>
        <dbReference type="Proteomes" id="UP000325161"/>
    </source>
</evidence>
<accession>A0A5C0AW49</accession>
<dbReference type="SUPFAM" id="SSF52540">
    <property type="entry name" value="P-loop containing nucleoside triphosphate hydrolases"/>
    <property type="match status" value="1"/>
</dbReference>
<keyword evidence="2" id="KW-1003">Cell membrane</keyword>
<dbReference type="Gene3D" id="3.40.50.300">
    <property type="entry name" value="P-loop containing nucleotide triphosphate hydrolases"/>
    <property type="match status" value="1"/>
</dbReference>
<dbReference type="EMBL" id="CP043046">
    <property type="protein sequence ID" value="QEI05966.1"/>
    <property type="molecule type" value="Genomic_DNA"/>
</dbReference>
<evidence type="ECO:0000259" key="6">
    <source>
        <dbReference type="PROSITE" id="PS50893"/>
    </source>
</evidence>
<dbReference type="InterPro" id="IPR017871">
    <property type="entry name" value="ABC_transporter-like_CS"/>
</dbReference>
<dbReference type="GO" id="GO:0016887">
    <property type="term" value="F:ATP hydrolysis activity"/>
    <property type="evidence" value="ECO:0007669"/>
    <property type="project" value="InterPro"/>
</dbReference>
<reference evidence="7 8" key="1">
    <citation type="submission" date="2019-08" db="EMBL/GenBank/DDBJ databases">
        <title>Amphibian skin-associated Pigmentiphaga: genome sequence and occurrence across geography and hosts.</title>
        <authorList>
            <person name="Bletz M.C."/>
            <person name="Bunk B."/>
            <person name="Sproeer C."/>
            <person name="Biwer P."/>
            <person name="Reiter S."/>
            <person name="Rabemananjara F.C.E."/>
            <person name="Schulz S."/>
            <person name="Overmann J."/>
            <person name="Vences M."/>
        </authorList>
    </citation>
    <scope>NUCLEOTIDE SEQUENCE [LARGE SCALE GENOMIC DNA]</scope>
    <source>
        <strain evidence="7 8">Mada1488</strain>
    </source>
</reference>
<dbReference type="GO" id="GO:0005524">
    <property type="term" value="F:ATP binding"/>
    <property type="evidence" value="ECO:0007669"/>
    <property type="project" value="UniProtKB-KW"/>
</dbReference>
<evidence type="ECO:0000256" key="4">
    <source>
        <dbReference type="ARBA" id="ARBA00022840"/>
    </source>
</evidence>
<keyword evidence="4 7" id="KW-0067">ATP-binding</keyword>
<dbReference type="PROSITE" id="PS50893">
    <property type="entry name" value="ABC_TRANSPORTER_2"/>
    <property type="match status" value="1"/>
</dbReference>
<name>A0A5C0AW49_9BURK</name>
<evidence type="ECO:0000256" key="5">
    <source>
        <dbReference type="SAM" id="MobiDB-lite"/>
    </source>
</evidence>
<dbReference type="InterPro" id="IPR017911">
    <property type="entry name" value="MacB-like_ATP-bd"/>
</dbReference>
<dbReference type="PANTHER" id="PTHR24220">
    <property type="entry name" value="IMPORT ATP-BINDING PROTEIN"/>
    <property type="match status" value="1"/>
</dbReference>
<evidence type="ECO:0000313" key="7">
    <source>
        <dbReference type="EMBL" id="QEI05966.1"/>
    </source>
</evidence>
<dbReference type="KEGG" id="pacr:FXN63_09010"/>
<dbReference type="PROSITE" id="PS00211">
    <property type="entry name" value="ABC_TRANSPORTER_1"/>
    <property type="match status" value="1"/>
</dbReference>
<dbReference type="InterPro" id="IPR027417">
    <property type="entry name" value="P-loop_NTPase"/>
</dbReference>
<feature type="domain" description="ABC transporter" evidence="6">
    <location>
        <begin position="39"/>
        <end position="278"/>
    </location>
</feature>
<keyword evidence="2" id="KW-0472">Membrane</keyword>
<evidence type="ECO:0000256" key="3">
    <source>
        <dbReference type="ARBA" id="ARBA00022741"/>
    </source>
</evidence>